<dbReference type="EC" id="2.7.7.65" evidence="1"/>
<dbReference type="Gene3D" id="3.30.70.270">
    <property type="match status" value="1"/>
</dbReference>
<reference evidence="5 6" key="1">
    <citation type="journal article" date="2024" name="ISME J.">
        <title>Tailless and filamentous prophages are predominant in marine Vibrio.</title>
        <authorList>
            <person name="Steensen K."/>
            <person name="Seneca J."/>
            <person name="Bartlau N."/>
            <person name="Yu X.A."/>
            <person name="Hussain F.A."/>
            <person name="Polz M.F."/>
        </authorList>
    </citation>
    <scope>NUCLEOTIDE SEQUENCE [LARGE SCALE GENOMIC DNA]</scope>
    <source>
        <strain evidence="5 6">10N.222.51.A1</strain>
    </source>
</reference>
<dbReference type="Proteomes" id="UP001570417">
    <property type="component" value="Unassembled WGS sequence"/>
</dbReference>
<organism evidence="5 6">
    <name type="scientific">Vibrio gallaecicus</name>
    <dbReference type="NCBI Taxonomy" id="552386"/>
    <lineage>
        <taxon>Bacteria</taxon>
        <taxon>Pseudomonadati</taxon>
        <taxon>Pseudomonadota</taxon>
        <taxon>Gammaproteobacteria</taxon>
        <taxon>Vibrionales</taxon>
        <taxon>Vibrionaceae</taxon>
        <taxon>Vibrio</taxon>
    </lineage>
</organism>
<sequence length="449" mass="51127">MKKLKSRTFIPVKSLTHIVAWLLFAMVVALASCLLFFLNSLDQITTDELDQRVHLAQKLEANHGRDILEEYTYWDETYLKVVIESDANWIENNSGNYLMEKSDHDFSVGVIEGDKEAYFIKGVDAQNLSFDEIKNSLFELMNLSQQHKTETQLAHGLFRFNSDVYHIVGGPLIDEGLKSPIQGTFLALGRRIDTEYLSELEKNYQLFDLKLSYSPKGLKYFTALLAPSGNAIAYLSWKPQLPSRDIIPVIILISILFTFIITSVMKILLQKEQASREEYEDKLFLEATTDSLTKVNNRRYFMEIGSRELNAYKRLDEGLFTVLVLDIDHFKAINDQHGHSVGDKALTHFAQLCLKELRESDIFGRIGGEEFAVVLPNTNLEKAIEVANRIRALVAQTPFVSKDKPLHLTVSIGVSVLTKHDQLEVLIEKADKALYDAKNEGRNRVVIYS</sequence>
<keyword evidence="6" id="KW-1185">Reference proteome</keyword>
<dbReference type="InterPro" id="IPR050469">
    <property type="entry name" value="Diguanylate_Cyclase"/>
</dbReference>
<dbReference type="Pfam" id="PF00990">
    <property type="entry name" value="GGDEF"/>
    <property type="match status" value="1"/>
</dbReference>
<evidence type="ECO:0000256" key="3">
    <source>
        <dbReference type="SAM" id="Phobius"/>
    </source>
</evidence>
<accession>A0ABV4NBV0</accession>
<dbReference type="GO" id="GO:0052621">
    <property type="term" value="F:diguanylate cyclase activity"/>
    <property type="evidence" value="ECO:0007669"/>
    <property type="project" value="UniProtKB-EC"/>
</dbReference>
<dbReference type="Pfam" id="PF05228">
    <property type="entry name" value="CHASE4"/>
    <property type="match status" value="1"/>
</dbReference>
<dbReference type="PROSITE" id="PS51257">
    <property type="entry name" value="PROKAR_LIPOPROTEIN"/>
    <property type="match status" value="1"/>
</dbReference>
<evidence type="ECO:0000259" key="4">
    <source>
        <dbReference type="PROSITE" id="PS50887"/>
    </source>
</evidence>
<dbReference type="InterPro" id="IPR007892">
    <property type="entry name" value="CHASE4"/>
</dbReference>
<dbReference type="SUPFAM" id="SSF55073">
    <property type="entry name" value="Nucleotide cyclase"/>
    <property type="match status" value="1"/>
</dbReference>
<comment type="catalytic activity">
    <reaction evidence="2">
        <text>2 GTP = 3',3'-c-di-GMP + 2 diphosphate</text>
        <dbReference type="Rhea" id="RHEA:24898"/>
        <dbReference type="ChEBI" id="CHEBI:33019"/>
        <dbReference type="ChEBI" id="CHEBI:37565"/>
        <dbReference type="ChEBI" id="CHEBI:58805"/>
        <dbReference type="EC" id="2.7.7.65"/>
    </reaction>
</comment>
<keyword evidence="5" id="KW-0548">Nucleotidyltransferase</keyword>
<dbReference type="PANTHER" id="PTHR45138">
    <property type="entry name" value="REGULATORY COMPONENTS OF SENSORY TRANSDUCTION SYSTEM"/>
    <property type="match status" value="1"/>
</dbReference>
<evidence type="ECO:0000313" key="6">
    <source>
        <dbReference type="Proteomes" id="UP001570417"/>
    </source>
</evidence>
<name>A0ABV4NBV0_9VIBR</name>
<dbReference type="InterPro" id="IPR043128">
    <property type="entry name" value="Rev_trsase/Diguanyl_cyclase"/>
</dbReference>
<keyword evidence="5" id="KW-0808">Transferase</keyword>
<evidence type="ECO:0000256" key="1">
    <source>
        <dbReference type="ARBA" id="ARBA00012528"/>
    </source>
</evidence>
<protein>
    <recommendedName>
        <fullName evidence="1">diguanylate cyclase</fullName>
        <ecNumber evidence="1">2.7.7.65</ecNumber>
    </recommendedName>
</protein>
<dbReference type="InterPro" id="IPR029787">
    <property type="entry name" value="Nucleotide_cyclase"/>
</dbReference>
<dbReference type="SMART" id="SM00267">
    <property type="entry name" value="GGDEF"/>
    <property type="match status" value="1"/>
</dbReference>
<feature type="transmembrane region" description="Helical" evidence="3">
    <location>
        <begin position="249"/>
        <end position="269"/>
    </location>
</feature>
<comment type="caution">
    <text evidence="5">The sequence shown here is derived from an EMBL/GenBank/DDBJ whole genome shotgun (WGS) entry which is preliminary data.</text>
</comment>
<dbReference type="CDD" id="cd01949">
    <property type="entry name" value="GGDEF"/>
    <property type="match status" value="1"/>
</dbReference>
<evidence type="ECO:0000313" key="5">
    <source>
        <dbReference type="EMBL" id="MFA0568770.1"/>
    </source>
</evidence>
<keyword evidence="3" id="KW-1133">Transmembrane helix</keyword>
<keyword evidence="3" id="KW-0472">Membrane</keyword>
<dbReference type="NCBIfam" id="TIGR00254">
    <property type="entry name" value="GGDEF"/>
    <property type="match status" value="1"/>
</dbReference>
<keyword evidence="3" id="KW-0812">Transmembrane</keyword>
<dbReference type="PANTHER" id="PTHR45138:SF9">
    <property type="entry name" value="DIGUANYLATE CYCLASE DGCM-RELATED"/>
    <property type="match status" value="1"/>
</dbReference>
<feature type="transmembrane region" description="Helical" evidence="3">
    <location>
        <begin position="18"/>
        <end position="38"/>
    </location>
</feature>
<gene>
    <name evidence="5" type="ORF">AB4566_10825</name>
</gene>
<dbReference type="PROSITE" id="PS50887">
    <property type="entry name" value="GGDEF"/>
    <property type="match status" value="1"/>
</dbReference>
<evidence type="ECO:0000256" key="2">
    <source>
        <dbReference type="ARBA" id="ARBA00034247"/>
    </source>
</evidence>
<feature type="transmembrane region" description="Helical" evidence="3">
    <location>
        <begin position="220"/>
        <end position="237"/>
    </location>
</feature>
<feature type="domain" description="GGDEF" evidence="4">
    <location>
        <begin position="318"/>
        <end position="449"/>
    </location>
</feature>
<dbReference type="EMBL" id="JBFRUW010000037">
    <property type="protein sequence ID" value="MFA0568770.1"/>
    <property type="molecule type" value="Genomic_DNA"/>
</dbReference>
<dbReference type="RefSeq" id="WP_372266117.1">
    <property type="nucleotide sequence ID" value="NZ_JBFRUW010000037.1"/>
</dbReference>
<proteinExistence type="predicted"/>
<dbReference type="InterPro" id="IPR000160">
    <property type="entry name" value="GGDEF_dom"/>
</dbReference>